<dbReference type="EMBL" id="JPGK01000006">
    <property type="protein sequence ID" value="KGA93472.1"/>
    <property type="molecule type" value="Genomic_DNA"/>
</dbReference>
<name>A0A094WCU9_9BACT</name>
<reference evidence="1 2" key="1">
    <citation type="submission" date="2014-06" db="EMBL/GenBank/DDBJ databases">
        <title>Draft genome sequence of iron oxidizing acidophile Leptospirillum ferriphilum DSM14647.</title>
        <authorList>
            <person name="Cardenas J.P."/>
            <person name="Lazcano M."/>
            <person name="Ossandon F.J."/>
            <person name="Corbett M."/>
            <person name="Holmes D.S."/>
            <person name="Watkin E."/>
        </authorList>
    </citation>
    <scope>NUCLEOTIDE SEQUENCE [LARGE SCALE GENOMIC DNA]</scope>
    <source>
        <strain evidence="1 2">DSM 14647</strain>
    </source>
</reference>
<comment type="caution">
    <text evidence="1">The sequence shown here is derived from an EMBL/GenBank/DDBJ whole genome shotgun (WGS) entry which is preliminary data.</text>
</comment>
<dbReference type="AlphaFoldDB" id="A0A094WCU9"/>
<dbReference type="Proteomes" id="UP000029452">
    <property type="component" value="Unassembled WGS sequence"/>
</dbReference>
<dbReference type="SUPFAM" id="SSF53448">
    <property type="entry name" value="Nucleotide-diphospho-sugar transferases"/>
    <property type="match status" value="1"/>
</dbReference>
<dbReference type="PATRIC" id="fig|178606.4.peg.1683"/>
<accession>A0A094WCU9</accession>
<evidence type="ECO:0008006" key="3">
    <source>
        <dbReference type="Google" id="ProtNLM"/>
    </source>
</evidence>
<sequence>MSSFPGGVLFVSAFTFCRNLVRMDYPFLESIRSVLPLVDEFIVVVGDSEDKTLEQIQAIKDPRIKIIETVWDMTLKKDGLIYAQQTNIALEACNPSGDWAFYIQGDEVLHEKDLPGIRTSMEKYKDNRSVLGLMMRYYHFVGDYWSLDPWAYRRALRIVRPWKVVRSVGDAVGFARTSDNLYIGKKEKDLWRFAEGRVYHYGWVKDPKLLREKVFNQVQWYWEGTPNERDQKTLSLEEYMPENYPFLKKFKGTHPEVMAKRVSDFPKMPERRSRWLNPDFYRYVLRHGFKG</sequence>
<evidence type="ECO:0000313" key="2">
    <source>
        <dbReference type="Proteomes" id="UP000029452"/>
    </source>
</evidence>
<dbReference type="Gene3D" id="3.90.550.10">
    <property type="entry name" value="Spore Coat Polysaccharide Biosynthesis Protein SpsA, Chain A"/>
    <property type="match status" value="1"/>
</dbReference>
<organism evidence="1 2">
    <name type="scientific">Leptospirillum ferriphilum</name>
    <dbReference type="NCBI Taxonomy" id="178606"/>
    <lineage>
        <taxon>Bacteria</taxon>
        <taxon>Pseudomonadati</taxon>
        <taxon>Nitrospirota</taxon>
        <taxon>Nitrospiria</taxon>
        <taxon>Nitrospirales</taxon>
        <taxon>Nitrospiraceae</taxon>
        <taxon>Leptospirillum</taxon>
    </lineage>
</organism>
<protein>
    <recommendedName>
        <fullName evidence="3">Glycosyltransferase</fullName>
    </recommendedName>
</protein>
<gene>
    <name evidence="1" type="ORF">LptCag_0085</name>
</gene>
<proteinExistence type="predicted"/>
<dbReference type="InterPro" id="IPR029044">
    <property type="entry name" value="Nucleotide-diphossugar_trans"/>
</dbReference>
<evidence type="ECO:0000313" key="1">
    <source>
        <dbReference type="EMBL" id="KGA93472.1"/>
    </source>
</evidence>